<evidence type="ECO:0000313" key="3">
    <source>
        <dbReference type="EMBL" id="RRT70054.1"/>
    </source>
</evidence>
<protein>
    <recommendedName>
        <fullName evidence="5">Pentacotripeptide-repeat region of PRORP domain-containing protein</fullName>
    </recommendedName>
</protein>
<dbReference type="AlphaFoldDB" id="A0A427A1G4"/>
<evidence type="ECO:0000313" key="4">
    <source>
        <dbReference type="Proteomes" id="UP000287651"/>
    </source>
</evidence>
<keyword evidence="1" id="KW-0677">Repeat</keyword>
<accession>A0A427A1G4</accession>
<organism evidence="3 4">
    <name type="scientific">Ensete ventricosum</name>
    <name type="common">Abyssinian banana</name>
    <name type="synonym">Musa ensete</name>
    <dbReference type="NCBI Taxonomy" id="4639"/>
    <lineage>
        <taxon>Eukaryota</taxon>
        <taxon>Viridiplantae</taxon>
        <taxon>Streptophyta</taxon>
        <taxon>Embryophyta</taxon>
        <taxon>Tracheophyta</taxon>
        <taxon>Spermatophyta</taxon>
        <taxon>Magnoliopsida</taxon>
        <taxon>Liliopsida</taxon>
        <taxon>Zingiberales</taxon>
        <taxon>Musaceae</taxon>
        <taxon>Ensete</taxon>
    </lineage>
</organism>
<dbReference type="InterPro" id="IPR011990">
    <property type="entry name" value="TPR-like_helical_dom_sf"/>
</dbReference>
<dbReference type="Pfam" id="PF13812">
    <property type="entry name" value="PPR_3"/>
    <property type="match status" value="1"/>
</dbReference>
<dbReference type="Proteomes" id="UP000287651">
    <property type="component" value="Unassembled WGS sequence"/>
</dbReference>
<dbReference type="NCBIfam" id="TIGR00756">
    <property type="entry name" value="PPR"/>
    <property type="match status" value="1"/>
</dbReference>
<dbReference type="PROSITE" id="PS51375">
    <property type="entry name" value="PPR"/>
    <property type="match status" value="1"/>
</dbReference>
<evidence type="ECO:0000256" key="1">
    <source>
        <dbReference type="ARBA" id="ARBA00022737"/>
    </source>
</evidence>
<dbReference type="InterPro" id="IPR046960">
    <property type="entry name" value="PPR_At4g14850-like_plant"/>
</dbReference>
<reference evidence="3 4" key="1">
    <citation type="journal article" date="2014" name="Agronomy (Basel)">
        <title>A Draft Genome Sequence for Ensete ventricosum, the Drought-Tolerant Tree Against Hunger.</title>
        <authorList>
            <person name="Harrison J."/>
            <person name="Moore K.A."/>
            <person name="Paszkiewicz K."/>
            <person name="Jones T."/>
            <person name="Grant M."/>
            <person name="Ambacheew D."/>
            <person name="Muzemil S."/>
            <person name="Studholme D.J."/>
        </authorList>
    </citation>
    <scope>NUCLEOTIDE SEQUENCE [LARGE SCALE GENOMIC DNA]</scope>
</reference>
<dbReference type="Gene3D" id="1.25.40.10">
    <property type="entry name" value="Tetratricopeptide repeat domain"/>
    <property type="match status" value="1"/>
</dbReference>
<comment type="caution">
    <text evidence="3">The sequence shown here is derived from an EMBL/GenBank/DDBJ whole genome shotgun (WGS) entry which is preliminary data.</text>
</comment>
<dbReference type="EMBL" id="AMZH03004142">
    <property type="protein sequence ID" value="RRT70054.1"/>
    <property type="molecule type" value="Genomic_DNA"/>
</dbReference>
<dbReference type="GO" id="GO:0009451">
    <property type="term" value="P:RNA modification"/>
    <property type="evidence" value="ECO:0007669"/>
    <property type="project" value="InterPro"/>
</dbReference>
<dbReference type="GO" id="GO:0003723">
    <property type="term" value="F:RNA binding"/>
    <property type="evidence" value="ECO:0007669"/>
    <property type="project" value="InterPro"/>
</dbReference>
<sequence length="100" mass="11025">MSHFGRLRSLALPFMALEPKLLELFHEMQEEGLMPNSVTFVAVLTVCGHAGLVDKGIRIFESMKQRCNIKSGVEHYGCAVDLLARSGRLSEALNVIAKVP</sequence>
<dbReference type="InterPro" id="IPR002885">
    <property type="entry name" value="PPR_rpt"/>
</dbReference>
<feature type="repeat" description="PPR" evidence="2">
    <location>
        <begin position="36"/>
        <end position="66"/>
    </location>
</feature>
<evidence type="ECO:0008006" key="5">
    <source>
        <dbReference type="Google" id="ProtNLM"/>
    </source>
</evidence>
<dbReference type="PANTHER" id="PTHR47926:SF492">
    <property type="entry name" value="DYW DOMAIN-CONTAINING PROTEIN"/>
    <property type="match status" value="1"/>
</dbReference>
<proteinExistence type="predicted"/>
<gene>
    <name evidence="3" type="ORF">B296_00026538</name>
</gene>
<evidence type="ECO:0000256" key="2">
    <source>
        <dbReference type="PROSITE-ProRule" id="PRU00708"/>
    </source>
</evidence>
<name>A0A427A1G4_ENSVE</name>
<dbReference type="PANTHER" id="PTHR47926">
    <property type="entry name" value="PENTATRICOPEPTIDE REPEAT-CONTAINING PROTEIN"/>
    <property type="match status" value="1"/>
</dbReference>